<feature type="transmembrane region" description="Helical" evidence="1">
    <location>
        <begin position="224"/>
        <end position="244"/>
    </location>
</feature>
<evidence type="ECO:0000313" key="2">
    <source>
        <dbReference type="EMBL" id="SFO03281.1"/>
    </source>
</evidence>
<feature type="transmembrane region" description="Helical" evidence="1">
    <location>
        <begin position="21"/>
        <end position="40"/>
    </location>
</feature>
<proteinExistence type="predicted"/>
<name>A0A1I5DWY6_9ACTN</name>
<feature type="transmembrane region" description="Helical" evidence="1">
    <location>
        <begin position="52"/>
        <end position="72"/>
    </location>
</feature>
<reference evidence="3" key="1">
    <citation type="submission" date="2016-10" db="EMBL/GenBank/DDBJ databases">
        <authorList>
            <person name="Varghese N."/>
            <person name="Submissions S."/>
        </authorList>
    </citation>
    <scope>NUCLEOTIDE SEQUENCE [LARGE SCALE GENOMIC DNA]</scope>
    <source>
        <strain evidence="3">DSM 43161</strain>
    </source>
</reference>
<feature type="transmembrane region" description="Helical" evidence="1">
    <location>
        <begin position="84"/>
        <end position="103"/>
    </location>
</feature>
<feature type="transmembrane region" description="Helical" evidence="1">
    <location>
        <begin position="123"/>
        <end position="146"/>
    </location>
</feature>
<feature type="transmembrane region" description="Helical" evidence="1">
    <location>
        <begin position="256"/>
        <end position="277"/>
    </location>
</feature>
<keyword evidence="1" id="KW-0812">Transmembrane</keyword>
<keyword evidence="1" id="KW-0472">Membrane</keyword>
<keyword evidence="1" id="KW-1133">Transmembrane helix</keyword>
<accession>A0A1I5DWY6</accession>
<protein>
    <submittedName>
        <fullName evidence="2">Uncharacterized protein</fullName>
    </submittedName>
</protein>
<evidence type="ECO:0000313" key="3">
    <source>
        <dbReference type="Proteomes" id="UP000183642"/>
    </source>
</evidence>
<evidence type="ECO:0000256" key="1">
    <source>
        <dbReference type="SAM" id="Phobius"/>
    </source>
</evidence>
<keyword evidence="3" id="KW-1185">Reference proteome</keyword>
<gene>
    <name evidence="2" type="ORF">SAMN05660359_01080</name>
</gene>
<dbReference type="RefSeq" id="WP_143108032.1">
    <property type="nucleotide sequence ID" value="NZ_FOWE01000002.1"/>
</dbReference>
<dbReference type="EMBL" id="FOWE01000002">
    <property type="protein sequence ID" value="SFO03281.1"/>
    <property type="molecule type" value="Genomic_DNA"/>
</dbReference>
<sequence length="328" mass="33512">MTLAPSLGRALRTVIRWHGPLAALTALSALLVPVVAVAWLLDDRTLLGTPVWAKPMKFALSFALYAGVLAWMTSRLQHLRRTGWWAGAVLAVASLAELVLIVVQVVRGRASHFNVATPFDAAVFGTMGALVAVIYACTLVVAAGLFRTDLGDRALTWAVRLGVLVAVGGLSVGFLMLGETPEQAAAAAAGAPPVTSGAHGVGVVDGGPGLPLLGWSTTGGDLRVGHFVGMHALQVLPLLALALARRGGLDETGRTRAVWLAAGGYAGVVALTVWQALRGLPLLEPDGPVLAAAVALLLAVALGAVLLARSARTPPAVPAPAPVPEVTA</sequence>
<feature type="transmembrane region" description="Helical" evidence="1">
    <location>
        <begin position="289"/>
        <end position="308"/>
    </location>
</feature>
<dbReference type="Proteomes" id="UP000183642">
    <property type="component" value="Unassembled WGS sequence"/>
</dbReference>
<organism evidence="2 3">
    <name type="scientific">Geodermatophilus obscurus</name>
    <dbReference type="NCBI Taxonomy" id="1861"/>
    <lineage>
        <taxon>Bacteria</taxon>
        <taxon>Bacillati</taxon>
        <taxon>Actinomycetota</taxon>
        <taxon>Actinomycetes</taxon>
        <taxon>Geodermatophilales</taxon>
        <taxon>Geodermatophilaceae</taxon>
        <taxon>Geodermatophilus</taxon>
    </lineage>
</organism>
<feature type="transmembrane region" description="Helical" evidence="1">
    <location>
        <begin position="158"/>
        <end position="177"/>
    </location>
</feature>
<dbReference type="AlphaFoldDB" id="A0A1I5DWY6"/>
<dbReference type="OrthoDB" id="343560at2"/>